<sequence>MNFDREGNLLQMKREYKLEGLVQTITTIYSINGKEISYTEKTEDNEGEVANKQYKYIWTDDFHYKVIDIENQDTFTDYISLNKAFQFIKNVSKSNKIEHVNTVERTYKDNKITAIKIVTNTVENKKIVGGTSVSNQVVKEYDIMNNPTILHKIEDNKLTMLTIKKYKYYDKN</sequence>
<protein>
    <submittedName>
        <fullName evidence="1">Uncharacterized protein</fullName>
    </submittedName>
</protein>
<reference evidence="2" key="1">
    <citation type="journal article" date="2019" name="Int. J. Syst. Evol. Microbiol.">
        <title>The Global Catalogue of Microorganisms (GCM) 10K type strain sequencing project: providing services to taxonomists for standard genome sequencing and annotation.</title>
        <authorList>
            <consortium name="The Broad Institute Genomics Platform"/>
            <consortium name="The Broad Institute Genome Sequencing Center for Infectious Disease"/>
            <person name="Wu L."/>
            <person name="Ma J."/>
        </authorList>
    </citation>
    <scope>NUCLEOTIDE SEQUENCE [LARGE SCALE GENOMIC DNA]</scope>
    <source>
        <strain evidence="2">KCTC 52644</strain>
    </source>
</reference>
<name>A0ABW5Z2X3_9FLAO</name>
<comment type="caution">
    <text evidence="1">The sequence shown here is derived from an EMBL/GenBank/DDBJ whole genome shotgun (WGS) entry which is preliminary data.</text>
</comment>
<proteinExistence type="predicted"/>
<accession>A0ABW5Z2X3</accession>
<keyword evidence="2" id="KW-1185">Reference proteome</keyword>
<dbReference type="RefSeq" id="WP_379802959.1">
    <property type="nucleotide sequence ID" value="NZ_JBHUOL010000001.1"/>
</dbReference>
<organism evidence="1 2">
    <name type="scientific">Flavobacterium ardleyense</name>
    <dbReference type="NCBI Taxonomy" id="2038737"/>
    <lineage>
        <taxon>Bacteria</taxon>
        <taxon>Pseudomonadati</taxon>
        <taxon>Bacteroidota</taxon>
        <taxon>Flavobacteriia</taxon>
        <taxon>Flavobacteriales</taxon>
        <taxon>Flavobacteriaceae</taxon>
        <taxon>Flavobacterium</taxon>
    </lineage>
</organism>
<gene>
    <name evidence="1" type="ORF">ACFSX9_00330</name>
</gene>
<evidence type="ECO:0000313" key="1">
    <source>
        <dbReference type="EMBL" id="MFD2907169.1"/>
    </source>
</evidence>
<evidence type="ECO:0000313" key="2">
    <source>
        <dbReference type="Proteomes" id="UP001597549"/>
    </source>
</evidence>
<dbReference type="EMBL" id="JBHUOL010000001">
    <property type="protein sequence ID" value="MFD2907169.1"/>
    <property type="molecule type" value="Genomic_DNA"/>
</dbReference>
<dbReference type="Proteomes" id="UP001597549">
    <property type="component" value="Unassembled WGS sequence"/>
</dbReference>